<dbReference type="GO" id="GO:0008017">
    <property type="term" value="F:microtubule binding"/>
    <property type="evidence" value="ECO:0007669"/>
    <property type="project" value="InterPro"/>
</dbReference>
<dbReference type="GO" id="GO:0005876">
    <property type="term" value="C:spindle microtubule"/>
    <property type="evidence" value="ECO:0007669"/>
    <property type="project" value="TreeGrafter"/>
</dbReference>
<dbReference type="PROSITE" id="PS50067">
    <property type="entry name" value="KINESIN_MOTOR_2"/>
    <property type="match status" value="1"/>
</dbReference>
<dbReference type="GO" id="GO:0072686">
    <property type="term" value="C:mitotic spindle"/>
    <property type="evidence" value="ECO:0007669"/>
    <property type="project" value="TreeGrafter"/>
</dbReference>
<evidence type="ECO:0000256" key="3">
    <source>
        <dbReference type="ARBA" id="ARBA00022553"/>
    </source>
</evidence>
<evidence type="ECO:0000313" key="11">
    <source>
        <dbReference type="Proteomes" id="UP001234581"/>
    </source>
</evidence>
<dbReference type="GO" id="GO:0005634">
    <property type="term" value="C:nucleus"/>
    <property type="evidence" value="ECO:0007669"/>
    <property type="project" value="TreeGrafter"/>
</dbReference>
<comment type="similarity">
    <text evidence="7">Belongs to the TRAFAC class myosin-kinesin ATPase superfamily. Kinesin family.</text>
</comment>
<feature type="region of interest" description="Disordered" evidence="8">
    <location>
        <begin position="1"/>
        <end position="25"/>
    </location>
</feature>
<comment type="subcellular location">
    <subcellularLocation>
        <location evidence="1">Cytoplasm</location>
        <location evidence="1">Cytoskeleton</location>
        <location evidence="1">Spindle</location>
    </subcellularLocation>
</comment>
<sequence>MPRPTPPDLLLLPKNNSNSSSSSNDNQYLATAYLRIRLPPSMHHEKGRYYLKVVAVSRFRYNTIKGYKFSSIITENVKQKEFFDKTILPLVEDYLKGENALVFAYGVTNSGNTYTVMGTKEEIGLVPQTLDIIFNCGQGSLNESKIKPTMNSLVETYHDPAEEN</sequence>
<keyword evidence="3" id="KW-0597">Phosphoprotein</keyword>
<dbReference type="GeneID" id="83218634"/>
<evidence type="ECO:0000259" key="9">
    <source>
        <dbReference type="PROSITE" id="PS50067"/>
    </source>
</evidence>
<evidence type="ECO:0000256" key="2">
    <source>
        <dbReference type="ARBA" id="ARBA00022490"/>
    </source>
</evidence>
<evidence type="ECO:0000313" key="10">
    <source>
        <dbReference type="EMBL" id="KAJ8653092.1"/>
    </source>
</evidence>
<dbReference type="GO" id="GO:0008574">
    <property type="term" value="F:plus-end-directed microtubule motor activity"/>
    <property type="evidence" value="ECO:0007669"/>
    <property type="project" value="TreeGrafter"/>
</dbReference>
<proteinExistence type="inferred from homology"/>
<organism evidence="10 11">
    <name type="scientific">Lichtheimia ornata</name>
    <dbReference type="NCBI Taxonomy" id="688661"/>
    <lineage>
        <taxon>Eukaryota</taxon>
        <taxon>Fungi</taxon>
        <taxon>Fungi incertae sedis</taxon>
        <taxon>Mucoromycota</taxon>
        <taxon>Mucoromycotina</taxon>
        <taxon>Mucoromycetes</taxon>
        <taxon>Mucorales</taxon>
        <taxon>Lichtheimiaceae</taxon>
        <taxon>Lichtheimia</taxon>
    </lineage>
</organism>
<evidence type="ECO:0000256" key="1">
    <source>
        <dbReference type="ARBA" id="ARBA00004186"/>
    </source>
</evidence>
<dbReference type="GO" id="GO:0090307">
    <property type="term" value="P:mitotic spindle assembly"/>
    <property type="evidence" value="ECO:0007669"/>
    <property type="project" value="TreeGrafter"/>
</dbReference>
<dbReference type="EMBL" id="JARTCD010000085">
    <property type="protein sequence ID" value="KAJ8653092.1"/>
    <property type="molecule type" value="Genomic_DNA"/>
</dbReference>
<dbReference type="AlphaFoldDB" id="A0AAD7XWX3"/>
<dbReference type="InterPro" id="IPR001752">
    <property type="entry name" value="Kinesin_motor_dom"/>
</dbReference>
<evidence type="ECO:0000256" key="8">
    <source>
        <dbReference type="SAM" id="MobiDB-lite"/>
    </source>
</evidence>
<dbReference type="InterPro" id="IPR036961">
    <property type="entry name" value="Kinesin_motor_dom_sf"/>
</dbReference>
<evidence type="ECO:0000256" key="7">
    <source>
        <dbReference type="PROSITE-ProRule" id="PRU00283"/>
    </source>
</evidence>
<dbReference type="SUPFAM" id="SSF52540">
    <property type="entry name" value="P-loop containing nucleoside triphosphate hydrolases"/>
    <property type="match status" value="1"/>
</dbReference>
<dbReference type="PANTHER" id="PTHR47970">
    <property type="entry name" value="KINESIN-LIKE PROTEIN KIF11"/>
    <property type="match status" value="1"/>
</dbReference>
<dbReference type="Pfam" id="PF00225">
    <property type="entry name" value="Kinesin"/>
    <property type="match status" value="1"/>
</dbReference>
<reference evidence="10 11" key="1">
    <citation type="submission" date="2023-03" db="EMBL/GenBank/DDBJ databases">
        <title>Genome sequence of Lichtheimia ornata CBS 291.66.</title>
        <authorList>
            <person name="Mohabir J.T."/>
            <person name="Shea T.P."/>
            <person name="Kurbessoian T."/>
            <person name="Berby B."/>
            <person name="Fontaine J."/>
            <person name="Livny J."/>
            <person name="Gnirke A."/>
            <person name="Stajich J.E."/>
            <person name="Cuomo C.A."/>
        </authorList>
    </citation>
    <scope>NUCLEOTIDE SEQUENCE [LARGE SCALE GENOMIC DNA]</scope>
    <source>
        <strain evidence="10">CBS 291.66</strain>
    </source>
</reference>
<keyword evidence="2" id="KW-0963">Cytoplasm</keyword>
<dbReference type="Gene3D" id="3.40.850.10">
    <property type="entry name" value="Kinesin motor domain"/>
    <property type="match status" value="1"/>
</dbReference>
<keyword evidence="6" id="KW-0206">Cytoskeleton</keyword>
<accession>A0AAD7XWX3</accession>
<dbReference type="GO" id="GO:0005524">
    <property type="term" value="F:ATP binding"/>
    <property type="evidence" value="ECO:0007669"/>
    <property type="project" value="InterPro"/>
</dbReference>
<feature type="compositionally biased region" description="Low complexity" evidence="8">
    <location>
        <begin position="8"/>
        <end position="24"/>
    </location>
</feature>
<dbReference type="InterPro" id="IPR027417">
    <property type="entry name" value="P-loop_NTPase"/>
</dbReference>
<dbReference type="GO" id="GO:0051231">
    <property type="term" value="P:spindle elongation"/>
    <property type="evidence" value="ECO:0007669"/>
    <property type="project" value="TreeGrafter"/>
</dbReference>
<name>A0AAD7XWX3_9FUNG</name>
<gene>
    <name evidence="10" type="ORF">O0I10_011233</name>
</gene>
<evidence type="ECO:0000256" key="5">
    <source>
        <dbReference type="ARBA" id="ARBA00023175"/>
    </source>
</evidence>
<protein>
    <recommendedName>
        <fullName evidence="9">Kinesin motor domain-containing protein</fullName>
    </recommendedName>
</protein>
<dbReference type="Proteomes" id="UP001234581">
    <property type="component" value="Unassembled WGS sequence"/>
</dbReference>
<keyword evidence="11" id="KW-1185">Reference proteome</keyword>
<comment type="caution">
    <text evidence="7">Lacks conserved residue(s) required for the propagation of feature annotation.</text>
</comment>
<keyword evidence="5" id="KW-0505">Motor protein</keyword>
<evidence type="ECO:0000256" key="6">
    <source>
        <dbReference type="ARBA" id="ARBA00023212"/>
    </source>
</evidence>
<evidence type="ECO:0000256" key="4">
    <source>
        <dbReference type="ARBA" id="ARBA00023054"/>
    </source>
</evidence>
<comment type="caution">
    <text evidence="10">The sequence shown here is derived from an EMBL/GenBank/DDBJ whole genome shotgun (WGS) entry which is preliminary data.</text>
</comment>
<keyword evidence="4" id="KW-0175">Coiled coil</keyword>
<feature type="domain" description="Kinesin motor" evidence="9">
    <location>
        <begin position="1"/>
        <end position="164"/>
    </location>
</feature>
<dbReference type="RefSeq" id="XP_058338006.1">
    <property type="nucleotide sequence ID" value="XM_058491203.1"/>
</dbReference>
<dbReference type="GO" id="GO:0007018">
    <property type="term" value="P:microtubule-based movement"/>
    <property type="evidence" value="ECO:0007669"/>
    <property type="project" value="InterPro"/>
</dbReference>
<dbReference type="InterPro" id="IPR047149">
    <property type="entry name" value="KIF11-like"/>
</dbReference>
<dbReference type="PANTHER" id="PTHR47970:SF29">
    <property type="entry name" value="KINESIN FAMILY MEMBER 20B"/>
    <property type="match status" value="1"/>
</dbReference>